<dbReference type="EMBL" id="CP111025">
    <property type="protein sequence ID" value="WAR26597.1"/>
    <property type="molecule type" value="Genomic_DNA"/>
</dbReference>
<evidence type="ECO:0000313" key="2">
    <source>
        <dbReference type="EMBL" id="WAR26597.1"/>
    </source>
</evidence>
<protein>
    <submittedName>
        <fullName evidence="2">CHST3-like protein</fullName>
    </submittedName>
</protein>
<dbReference type="SUPFAM" id="SSF52540">
    <property type="entry name" value="P-loop containing nucleoside triphosphate hydrolases"/>
    <property type="match status" value="1"/>
</dbReference>
<evidence type="ECO:0000259" key="1">
    <source>
        <dbReference type="Pfam" id="PF00685"/>
    </source>
</evidence>
<gene>
    <name evidence="2" type="ORF">MAR_012301</name>
</gene>
<evidence type="ECO:0000313" key="3">
    <source>
        <dbReference type="Proteomes" id="UP001164746"/>
    </source>
</evidence>
<feature type="non-terminal residue" evidence="2">
    <location>
        <position position="320"/>
    </location>
</feature>
<feature type="domain" description="Sulfotransferase" evidence="1">
    <location>
        <begin position="63"/>
        <end position="315"/>
    </location>
</feature>
<sequence length="320" mass="36602">MGRKKIRLCFTSIIVTAGLVIFGQLIGNSRTTEKKNFNLSLPDYKAQLNVESQTAPRQRGASKVLILTYMRSGSSLTGEILQQSIGAFYVYEPIHSIRWQDRTENWTYPDAPTKLVTPATVHRERVDVLYRLLTCDLKNVPDRVLQSGFLGTMACILNLQKACQGSPLRVLKTIRFDMEQARNLSVLIPDLKIIHLVRDPRATLKSQDYLGECKGFTRQQCVERFCAMVEDNIVRADSMSKSNRNRIFTLRYENLAKNPMLVSKELYKFVDGSLTKQIEDYIFNITSAGRKDDCNICTTRGNSTKHVDKWKKTMNKIFVK</sequence>
<dbReference type="PANTHER" id="PTHR10704:SF71">
    <property type="entry name" value="CARBOHYDRATE SULFOTRANSFERASE 1-LIKE"/>
    <property type="match status" value="1"/>
</dbReference>
<name>A0ABY7FY65_MYAAR</name>
<organism evidence="2 3">
    <name type="scientific">Mya arenaria</name>
    <name type="common">Soft-shell clam</name>
    <dbReference type="NCBI Taxonomy" id="6604"/>
    <lineage>
        <taxon>Eukaryota</taxon>
        <taxon>Metazoa</taxon>
        <taxon>Spiralia</taxon>
        <taxon>Lophotrochozoa</taxon>
        <taxon>Mollusca</taxon>
        <taxon>Bivalvia</taxon>
        <taxon>Autobranchia</taxon>
        <taxon>Heteroconchia</taxon>
        <taxon>Euheterodonta</taxon>
        <taxon>Imparidentia</taxon>
        <taxon>Neoheterodontei</taxon>
        <taxon>Myida</taxon>
        <taxon>Myoidea</taxon>
        <taxon>Myidae</taxon>
        <taxon>Mya</taxon>
    </lineage>
</organism>
<keyword evidence="3" id="KW-1185">Reference proteome</keyword>
<dbReference type="InterPro" id="IPR051135">
    <property type="entry name" value="Gal/GlcNAc/GalNAc_ST"/>
</dbReference>
<dbReference type="InterPro" id="IPR027417">
    <property type="entry name" value="P-loop_NTPase"/>
</dbReference>
<reference evidence="2" key="1">
    <citation type="submission" date="2022-11" db="EMBL/GenBank/DDBJ databases">
        <title>Centuries of genome instability and evolution in soft-shell clam transmissible cancer (bioRxiv).</title>
        <authorList>
            <person name="Hart S.F.M."/>
            <person name="Yonemitsu M.A."/>
            <person name="Giersch R.M."/>
            <person name="Beal B.F."/>
            <person name="Arriagada G."/>
            <person name="Davis B.W."/>
            <person name="Ostrander E.A."/>
            <person name="Goff S.P."/>
            <person name="Metzger M.J."/>
        </authorList>
    </citation>
    <scope>NUCLEOTIDE SEQUENCE</scope>
    <source>
        <strain evidence="2">MELC-2E11</strain>
        <tissue evidence="2">Siphon/mantle</tissue>
    </source>
</reference>
<dbReference type="Pfam" id="PF00685">
    <property type="entry name" value="Sulfotransfer_1"/>
    <property type="match status" value="1"/>
</dbReference>
<accession>A0ABY7FY65</accession>
<dbReference type="PANTHER" id="PTHR10704">
    <property type="entry name" value="CARBOHYDRATE SULFOTRANSFERASE"/>
    <property type="match status" value="1"/>
</dbReference>
<dbReference type="Proteomes" id="UP001164746">
    <property type="component" value="Chromosome 14"/>
</dbReference>
<dbReference type="Gene3D" id="3.40.50.300">
    <property type="entry name" value="P-loop containing nucleotide triphosphate hydrolases"/>
    <property type="match status" value="1"/>
</dbReference>
<proteinExistence type="predicted"/>
<dbReference type="InterPro" id="IPR000863">
    <property type="entry name" value="Sulfotransferase_dom"/>
</dbReference>